<keyword evidence="4" id="KW-0812">Transmembrane</keyword>
<sequence length="443" mass="49787">SPYPPNELSRPEIGTFIDNKIIFFDSYDFGINNTKAFFLDLSVNWTTSTPAFIKINDLFNVPMFDYTTFSALNKSGLSLIYAYGGLIPINFNSWNTGTFVSDFYKIDVTSYPFSISPVRAGSISPGPRSNHNSIFDDKGKLYIWGGKTVAKNGSYINDQTMYIFDTFNSTWSQVLPSDAPDQRSSYSATFKDGKIYFIGGCFSNIPGCICVDIYEILVYDTLDINNPWTIKKATSDTSISYISGRYVHSAVLAPNNQSIILYGGLTSNASGIPPDYLISLDLQTFKFSMIVTKNESSIDDVSFRTTIVIYNNYMIACFGVFFTKNPNRKVIRVLDLKDYTWVDNFETQVSNSTTTPAPTPTFINNDNKKIIIFSTVGPILVIILVGFIAFLFYNYKRKQKQPNIDNNTATHNSLTENNNQNNLTSDYNIRDSYVSSLAFKSES</sequence>
<organism evidence="5 6">
    <name type="scientific">Ambispora leptoticha</name>
    <dbReference type="NCBI Taxonomy" id="144679"/>
    <lineage>
        <taxon>Eukaryota</taxon>
        <taxon>Fungi</taxon>
        <taxon>Fungi incertae sedis</taxon>
        <taxon>Mucoromycota</taxon>
        <taxon>Glomeromycotina</taxon>
        <taxon>Glomeromycetes</taxon>
        <taxon>Archaeosporales</taxon>
        <taxon>Ambisporaceae</taxon>
        <taxon>Ambispora</taxon>
    </lineage>
</organism>
<evidence type="ECO:0000256" key="2">
    <source>
        <dbReference type="ARBA" id="ARBA00022737"/>
    </source>
</evidence>
<protein>
    <submittedName>
        <fullName evidence="5">1838_t:CDS:1</fullName>
    </submittedName>
</protein>
<dbReference type="Pfam" id="PF24681">
    <property type="entry name" value="Kelch_KLHDC2_KLHL20_DRC7"/>
    <property type="match status" value="1"/>
</dbReference>
<feature type="compositionally biased region" description="Low complexity" evidence="3">
    <location>
        <begin position="412"/>
        <end position="425"/>
    </location>
</feature>
<evidence type="ECO:0000313" key="5">
    <source>
        <dbReference type="EMBL" id="CAG8535185.1"/>
    </source>
</evidence>
<evidence type="ECO:0000313" key="6">
    <source>
        <dbReference type="Proteomes" id="UP000789508"/>
    </source>
</evidence>
<feature type="region of interest" description="Disordered" evidence="3">
    <location>
        <begin position="404"/>
        <end position="426"/>
    </location>
</feature>
<gene>
    <name evidence="5" type="ORF">ALEPTO_LOCUS5135</name>
</gene>
<dbReference type="Gene3D" id="2.120.10.80">
    <property type="entry name" value="Kelch-type beta propeller"/>
    <property type="match status" value="1"/>
</dbReference>
<keyword evidence="4" id="KW-1133">Transmembrane helix</keyword>
<keyword evidence="4" id="KW-0472">Membrane</keyword>
<keyword evidence="6" id="KW-1185">Reference proteome</keyword>
<evidence type="ECO:0000256" key="3">
    <source>
        <dbReference type="SAM" id="MobiDB-lite"/>
    </source>
</evidence>
<evidence type="ECO:0000256" key="4">
    <source>
        <dbReference type="SAM" id="Phobius"/>
    </source>
</evidence>
<dbReference type="PANTHER" id="PTHR46093:SF18">
    <property type="entry name" value="FIBRONECTIN TYPE-III DOMAIN-CONTAINING PROTEIN"/>
    <property type="match status" value="1"/>
</dbReference>
<keyword evidence="1" id="KW-0880">Kelch repeat</keyword>
<dbReference type="SUPFAM" id="SSF117281">
    <property type="entry name" value="Kelch motif"/>
    <property type="match status" value="1"/>
</dbReference>
<proteinExistence type="predicted"/>
<keyword evidence="2" id="KW-0677">Repeat</keyword>
<comment type="caution">
    <text evidence="5">The sequence shown here is derived from an EMBL/GenBank/DDBJ whole genome shotgun (WGS) entry which is preliminary data.</text>
</comment>
<evidence type="ECO:0000256" key="1">
    <source>
        <dbReference type="ARBA" id="ARBA00022441"/>
    </source>
</evidence>
<dbReference type="InterPro" id="IPR015915">
    <property type="entry name" value="Kelch-typ_b-propeller"/>
</dbReference>
<dbReference type="PANTHER" id="PTHR46093">
    <property type="entry name" value="ACYL-COA-BINDING DOMAIN-CONTAINING PROTEIN 5"/>
    <property type="match status" value="1"/>
</dbReference>
<reference evidence="5" key="1">
    <citation type="submission" date="2021-06" db="EMBL/GenBank/DDBJ databases">
        <authorList>
            <person name="Kallberg Y."/>
            <person name="Tangrot J."/>
            <person name="Rosling A."/>
        </authorList>
    </citation>
    <scope>NUCLEOTIDE SEQUENCE</scope>
    <source>
        <strain evidence="5">FL130A</strain>
    </source>
</reference>
<dbReference type="EMBL" id="CAJVPS010001359">
    <property type="protein sequence ID" value="CAG8535185.1"/>
    <property type="molecule type" value="Genomic_DNA"/>
</dbReference>
<dbReference type="AlphaFoldDB" id="A0A9N9FI52"/>
<dbReference type="OrthoDB" id="432528at2759"/>
<name>A0A9N9FI52_9GLOM</name>
<feature type="transmembrane region" description="Helical" evidence="4">
    <location>
        <begin position="370"/>
        <end position="393"/>
    </location>
</feature>
<dbReference type="Proteomes" id="UP000789508">
    <property type="component" value="Unassembled WGS sequence"/>
</dbReference>
<accession>A0A9N9FI52</accession>
<feature type="non-terminal residue" evidence="5">
    <location>
        <position position="1"/>
    </location>
</feature>